<comment type="caution">
    <text evidence="1">The sequence shown here is derived from an EMBL/GenBank/DDBJ whole genome shotgun (WGS) entry which is preliminary data.</text>
</comment>
<name>A0A934WA93_9BURK</name>
<dbReference type="EMBL" id="JAEPBG010000019">
    <property type="protein sequence ID" value="MBK4738324.1"/>
    <property type="molecule type" value="Genomic_DNA"/>
</dbReference>
<gene>
    <name evidence="1" type="ORF">JJB74_27190</name>
</gene>
<keyword evidence="2" id="KW-1185">Reference proteome</keyword>
<proteinExistence type="predicted"/>
<dbReference type="Proteomes" id="UP000622890">
    <property type="component" value="Unassembled WGS sequence"/>
</dbReference>
<dbReference type="RefSeq" id="WP_200597437.1">
    <property type="nucleotide sequence ID" value="NZ_JAEPBG010000019.1"/>
</dbReference>
<accession>A0A934WA93</accession>
<reference evidence="1" key="1">
    <citation type="submission" date="2021-01" db="EMBL/GenBank/DDBJ databases">
        <title>Genome sequence of strain Noviherbaspirillum sp. DKR-6.</title>
        <authorList>
            <person name="Chaudhary D.K."/>
        </authorList>
    </citation>
    <scope>NUCLEOTIDE SEQUENCE</scope>
    <source>
        <strain evidence="1">DKR-6</strain>
    </source>
</reference>
<organism evidence="1 2">
    <name type="scientific">Noviherbaspirillum pedocola</name>
    <dbReference type="NCBI Taxonomy" id="2801341"/>
    <lineage>
        <taxon>Bacteria</taxon>
        <taxon>Pseudomonadati</taxon>
        <taxon>Pseudomonadota</taxon>
        <taxon>Betaproteobacteria</taxon>
        <taxon>Burkholderiales</taxon>
        <taxon>Oxalobacteraceae</taxon>
        <taxon>Noviherbaspirillum</taxon>
    </lineage>
</organism>
<evidence type="ECO:0000313" key="2">
    <source>
        <dbReference type="Proteomes" id="UP000622890"/>
    </source>
</evidence>
<evidence type="ECO:0000313" key="1">
    <source>
        <dbReference type="EMBL" id="MBK4738324.1"/>
    </source>
</evidence>
<dbReference type="AlphaFoldDB" id="A0A934WA93"/>
<sequence>MDTRTASSRANAAVFSASRAADHDVAGTNGTPDARPRQQVSQWHYSLQAAAITFNAFSWPTILSPLLRPTESMAARAPGRAMLRCYRQRNLAAGMIFIDQMQPPQRVRFTPAASPAQEMLGYAIGMFFYIPFFALQTHLTNGWCSRNGSRGEAMARAARDAWAGLCRRLPPGAGRELAQRYPFNFVLARVVAQMASVGVGSVVGGALQRARGATLEPAPAPQLAAPPGLMERIRANPAAYASAALGFSFTNRMAVRIDRAAERGTAPSAAAVARLTTAVVAACVITAMVHPRDAHQSETEQAPAKA</sequence>
<protein>
    <submittedName>
        <fullName evidence="1">Uncharacterized protein</fullName>
    </submittedName>
</protein>